<accession>A0ABW2KMX5</accession>
<feature type="transmembrane region" description="Helical" evidence="1">
    <location>
        <begin position="49"/>
        <end position="69"/>
    </location>
</feature>
<keyword evidence="1" id="KW-0812">Transmembrane</keyword>
<dbReference type="Proteomes" id="UP001596540">
    <property type="component" value="Unassembled WGS sequence"/>
</dbReference>
<gene>
    <name evidence="2" type="ORF">ACFQRF_23635</name>
</gene>
<feature type="transmembrane region" description="Helical" evidence="1">
    <location>
        <begin position="20"/>
        <end position="43"/>
    </location>
</feature>
<evidence type="ECO:0000313" key="3">
    <source>
        <dbReference type="Proteomes" id="UP001596540"/>
    </source>
</evidence>
<reference evidence="3" key="1">
    <citation type="journal article" date="2019" name="Int. J. Syst. Evol. Microbiol.">
        <title>The Global Catalogue of Microorganisms (GCM) 10K type strain sequencing project: providing services to taxonomists for standard genome sequencing and annotation.</title>
        <authorList>
            <consortium name="The Broad Institute Genomics Platform"/>
            <consortium name="The Broad Institute Genome Sequencing Center for Infectious Disease"/>
            <person name="Wu L."/>
            <person name="Ma J."/>
        </authorList>
    </citation>
    <scope>NUCLEOTIDE SEQUENCE [LARGE SCALE GENOMIC DNA]</scope>
    <source>
        <strain evidence="3">CGMCC 4.7382</strain>
    </source>
</reference>
<proteinExistence type="predicted"/>
<dbReference type="RefSeq" id="WP_379873373.1">
    <property type="nucleotide sequence ID" value="NZ_JBHTBH010000013.1"/>
</dbReference>
<feature type="transmembrane region" description="Helical" evidence="1">
    <location>
        <begin position="118"/>
        <end position="146"/>
    </location>
</feature>
<organism evidence="2 3">
    <name type="scientific">Marinactinospora rubrisoli</name>
    <dbReference type="NCBI Taxonomy" id="2715399"/>
    <lineage>
        <taxon>Bacteria</taxon>
        <taxon>Bacillati</taxon>
        <taxon>Actinomycetota</taxon>
        <taxon>Actinomycetes</taxon>
        <taxon>Streptosporangiales</taxon>
        <taxon>Nocardiopsidaceae</taxon>
        <taxon>Marinactinospora</taxon>
    </lineage>
</organism>
<dbReference type="EMBL" id="JBHTBH010000013">
    <property type="protein sequence ID" value="MFC7330728.1"/>
    <property type="molecule type" value="Genomic_DNA"/>
</dbReference>
<sequence>MPSPANPEPHAAVLRWTRVLLAVQLGVAVVAFAALALPFLGAVGLTVSWRLPVLPGIVAVVAGGLLTVVGRATPAVWWALVGLSGLLVAAYAVTSAGTTESFGWFAYTSGDDVRWLRFMFAAQTTGQGLTLLAIAVGAINAVRLCLPGGRAAFRSTATA</sequence>
<evidence type="ECO:0000313" key="2">
    <source>
        <dbReference type="EMBL" id="MFC7330728.1"/>
    </source>
</evidence>
<keyword evidence="3" id="KW-1185">Reference proteome</keyword>
<feature type="transmembrane region" description="Helical" evidence="1">
    <location>
        <begin position="76"/>
        <end position="98"/>
    </location>
</feature>
<name>A0ABW2KMX5_9ACTN</name>
<keyword evidence="1" id="KW-1133">Transmembrane helix</keyword>
<keyword evidence="1" id="KW-0472">Membrane</keyword>
<evidence type="ECO:0000256" key="1">
    <source>
        <dbReference type="SAM" id="Phobius"/>
    </source>
</evidence>
<comment type="caution">
    <text evidence="2">The sequence shown here is derived from an EMBL/GenBank/DDBJ whole genome shotgun (WGS) entry which is preliminary data.</text>
</comment>
<protein>
    <submittedName>
        <fullName evidence="2">Uncharacterized protein</fullName>
    </submittedName>
</protein>